<proteinExistence type="predicted"/>
<keyword evidence="3" id="KW-1185">Reference proteome</keyword>
<protein>
    <submittedName>
        <fullName evidence="2">Uncharacterized protein</fullName>
    </submittedName>
</protein>
<feature type="transmembrane region" description="Helical" evidence="1">
    <location>
        <begin position="12"/>
        <end position="35"/>
    </location>
</feature>
<organism evidence="2 3">
    <name type="scientific">Pseudoalteromonas holothuriae</name>
    <dbReference type="NCBI Taxonomy" id="2963714"/>
    <lineage>
        <taxon>Bacteria</taxon>
        <taxon>Pseudomonadati</taxon>
        <taxon>Pseudomonadota</taxon>
        <taxon>Gammaproteobacteria</taxon>
        <taxon>Alteromonadales</taxon>
        <taxon>Pseudoalteromonadaceae</taxon>
        <taxon>Pseudoalteromonas</taxon>
    </lineage>
</organism>
<comment type="caution">
    <text evidence="2">The sequence shown here is derived from an EMBL/GenBank/DDBJ whole genome shotgun (WGS) entry which is preliminary data.</text>
</comment>
<accession>A0A9W4QSH8</accession>
<gene>
    <name evidence="2" type="ORF">PSECIP111854_00730</name>
</gene>
<dbReference type="AlphaFoldDB" id="A0A9W4QSH8"/>
<evidence type="ECO:0000313" key="2">
    <source>
        <dbReference type="EMBL" id="CAH9051361.1"/>
    </source>
</evidence>
<sequence>MSKGEFKDPFNATYFIAFLAVFVGIGCLNAILGWASVLAA</sequence>
<keyword evidence="1" id="KW-0472">Membrane</keyword>
<dbReference type="EMBL" id="CAMAPC010000002">
    <property type="protein sequence ID" value="CAH9051361.1"/>
    <property type="molecule type" value="Genomic_DNA"/>
</dbReference>
<name>A0A9W4QSH8_9GAMM</name>
<dbReference type="Proteomes" id="UP001152467">
    <property type="component" value="Unassembled WGS sequence"/>
</dbReference>
<dbReference type="PROSITE" id="PS51257">
    <property type="entry name" value="PROKAR_LIPOPROTEIN"/>
    <property type="match status" value="1"/>
</dbReference>
<evidence type="ECO:0000313" key="3">
    <source>
        <dbReference type="Proteomes" id="UP001152467"/>
    </source>
</evidence>
<dbReference type="RefSeq" id="WP_261625799.1">
    <property type="nucleotide sequence ID" value="NZ_CAMAPC010000002.1"/>
</dbReference>
<reference evidence="2" key="1">
    <citation type="submission" date="2022-07" db="EMBL/GenBank/DDBJ databases">
        <authorList>
            <person name="Criscuolo A."/>
        </authorList>
    </citation>
    <scope>NUCLEOTIDE SEQUENCE</scope>
    <source>
        <strain evidence="2">CIP111854</strain>
    </source>
</reference>
<evidence type="ECO:0000256" key="1">
    <source>
        <dbReference type="SAM" id="Phobius"/>
    </source>
</evidence>
<keyword evidence="1" id="KW-0812">Transmembrane</keyword>
<keyword evidence="1" id="KW-1133">Transmembrane helix</keyword>